<accession>A0AAJ3NBF9</accession>
<dbReference type="AlphaFoldDB" id="A0AAJ3NBF9"/>
<evidence type="ECO:0000313" key="2">
    <source>
        <dbReference type="EMBL" id="OPB93391.1"/>
    </source>
</evidence>
<name>A0AAJ3NBF9_9FLAO</name>
<sequence length="227" mass="26822">MKIPFYYSFKEFEKRHMLDYVDLRNTGINLIDYFDSIGKLYLEKKDLYRAMNHIALIDDLQMANKELYWSLRDTYIERHGVILNEYNHYGNLGQFKSYIKQSLCSGIDEIITYAYNKYLEFSIININNGNAYKETNSSKIKVRGSLQSLGYVFSELIEKGYIVPPRRNGNINVLATARMILEHFEFADREQQPNEEDIRKTLFTDNRLSTERQSLFKIPGMEKLNTN</sequence>
<evidence type="ECO:0000313" key="3">
    <source>
        <dbReference type="Proteomes" id="UP000190016"/>
    </source>
</evidence>
<organism evidence="1 4">
    <name type="scientific">Elizabethkingia ursingii</name>
    <dbReference type="NCBI Taxonomy" id="1756150"/>
    <lineage>
        <taxon>Bacteria</taxon>
        <taxon>Pseudomonadati</taxon>
        <taxon>Bacteroidota</taxon>
        <taxon>Flavobacteriia</taxon>
        <taxon>Flavobacteriales</taxon>
        <taxon>Weeksellaceae</taxon>
        <taxon>Elizabethkingia</taxon>
    </lineage>
</organism>
<dbReference type="RefSeq" id="WP_078403386.1">
    <property type="nucleotide sequence ID" value="NZ_CP016377.1"/>
</dbReference>
<dbReference type="Proteomes" id="UP000190816">
    <property type="component" value="Unassembled WGS sequence"/>
</dbReference>
<evidence type="ECO:0000313" key="4">
    <source>
        <dbReference type="Proteomes" id="UP000190816"/>
    </source>
</evidence>
<dbReference type="EMBL" id="MBDS01000002">
    <property type="protein sequence ID" value="OPB93391.1"/>
    <property type="molecule type" value="Genomic_DNA"/>
</dbReference>
<reference evidence="2 3" key="2">
    <citation type="submission" date="2016-07" db="EMBL/GenBank/DDBJ databases">
        <title>Revisiting the Taxonomy of the Elizabethkingia Genus based on Whole-Genome Sequencing, Optical Mapping, and MALDI-TOF.</title>
        <authorList>
            <person name="Nicholson A.C."/>
        </authorList>
    </citation>
    <scope>NUCLEOTIDE SEQUENCE [LARGE SCALE GENOMIC DNA]</scope>
    <source>
        <strain evidence="2 3">C1558</strain>
    </source>
</reference>
<proteinExistence type="predicted"/>
<dbReference type="Proteomes" id="UP000190016">
    <property type="component" value="Unassembled WGS sequence"/>
</dbReference>
<protein>
    <submittedName>
        <fullName evidence="1">Uncharacterized protein</fullName>
    </submittedName>
</protein>
<gene>
    <name evidence="1" type="ORF">BAY32_08900</name>
    <name evidence="2" type="ORF">BB021_03110</name>
</gene>
<comment type="caution">
    <text evidence="1">The sequence shown here is derived from an EMBL/GenBank/DDBJ whole genome shotgun (WGS) entry which is preliminary data.</text>
</comment>
<dbReference type="EMBL" id="MAIC01000015">
    <property type="protein sequence ID" value="OPB74442.1"/>
    <property type="molecule type" value="Genomic_DNA"/>
</dbReference>
<dbReference type="KEGG" id="ego:BBD34_11290"/>
<evidence type="ECO:0000313" key="1">
    <source>
        <dbReference type="EMBL" id="OPB74442.1"/>
    </source>
</evidence>
<keyword evidence="3" id="KW-1185">Reference proteome</keyword>
<reference evidence="1 4" key="1">
    <citation type="submission" date="2016-06" db="EMBL/GenBank/DDBJ databases">
        <authorList>
            <person name="Nicholson A.C."/>
        </authorList>
    </citation>
    <scope>NUCLEOTIDE SEQUENCE [LARGE SCALE GENOMIC DNA]</scope>
    <source>
        <strain evidence="1 4">G4123</strain>
    </source>
</reference>